<dbReference type="STRING" id="540747.SAMN04488031_104106"/>
<dbReference type="Gene3D" id="3.40.50.1820">
    <property type="entry name" value="alpha/beta hydrolase"/>
    <property type="match status" value="1"/>
</dbReference>
<dbReference type="Proteomes" id="UP000325785">
    <property type="component" value="Chromosome"/>
</dbReference>
<organism evidence="1 3">
    <name type="scientific">Roseovarius indicus</name>
    <dbReference type="NCBI Taxonomy" id="540747"/>
    <lineage>
        <taxon>Bacteria</taxon>
        <taxon>Pseudomonadati</taxon>
        <taxon>Pseudomonadota</taxon>
        <taxon>Alphaproteobacteria</taxon>
        <taxon>Rhodobacterales</taxon>
        <taxon>Roseobacteraceae</taxon>
        <taxon>Roseovarius</taxon>
    </lineage>
</organism>
<gene>
    <name evidence="2" type="ORF">RIdsm_01440</name>
    <name evidence="1" type="ORF">XM52_07545</name>
</gene>
<accession>A0A0T5PCD8</accession>
<dbReference type="GO" id="GO:0016787">
    <property type="term" value="F:hydrolase activity"/>
    <property type="evidence" value="ECO:0007669"/>
    <property type="project" value="UniProtKB-KW"/>
</dbReference>
<protein>
    <submittedName>
        <fullName evidence="2">Alpha/beta hydrolase family protein</fullName>
    </submittedName>
</protein>
<evidence type="ECO:0000313" key="4">
    <source>
        <dbReference type="Proteomes" id="UP000325785"/>
    </source>
</evidence>
<reference evidence="2 4" key="2">
    <citation type="submission" date="2018-08" db="EMBL/GenBank/DDBJ databases">
        <title>Genetic Globetrotter - A new plasmid hitch-hiking vast phylogenetic and geographic distances.</title>
        <authorList>
            <person name="Vollmers J."/>
            <person name="Petersen J."/>
        </authorList>
    </citation>
    <scope>NUCLEOTIDE SEQUENCE [LARGE SCALE GENOMIC DNA]</scope>
    <source>
        <strain evidence="2 4">DSM 26383</strain>
    </source>
</reference>
<evidence type="ECO:0000313" key="2">
    <source>
        <dbReference type="EMBL" id="QEW25653.1"/>
    </source>
</evidence>
<name>A0A0T5PCD8_9RHOB</name>
<dbReference type="Proteomes" id="UP000051401">
    <property type="component" value="Unassembled WGS sequence"/>
</dbReference>
<dbReference type="AlphaFoldDB" id="A0A0T5PCD8"/>
<evidence type="ECO:0000313" key="1">
    <source>
        <dbReference type="EMBL" id="KRS18623.1"/>
    </source>
</evidence>
<dbReference type="EMBL" id="CP031598">
    <property type="protein sequence ID" value="QEW25653.1"/>
    <property type="molecule type" value="Genomic_DNA"/>
</dbReference>
<reference evidence="1 3" key="1">
    <citation type="submission" date="2015-04" db="EMBL/GenBank/DDBJ databases">
        <title>The draft genome sequence of Roseovarius indicus B108T.</title>
        <authorList>
            <person name="Li G."/>
            <person name="Lai Q."/>
            <person name="Shao Z."/>
            <person name="Yan P."/>
        </authorList>
    </citation>
    <scope>NUCLEOTIDE SEQUENCE [LARGE SCALE GENOMIC DNA]</scope>
    <source>
        <strain evidence="1 3">B108</strain>
    </source>
</reference>
<keyword evidence="2" id="KW-0378">Hydrolase</keyword>
<sequence>MPIAFGVEGDDLVVRVIEQSAGTAGFTALLDPDCLSEFLMATFPAASLSPALRRVLVLQMSGIGLKEGARLDNRSVETRKRQAQHLRERFDGADLSTISRKVAAALVLALAAHVNPPRQAVGRTLADYVNRYMPKGVRAYGLTSADGRTSTPVLDMGRPDARPVIVLHPMALPDIRAAEIEACERIGLRLIWPLRHGTLDPGASALTPEAHMEHAVRGAELAITTVAHDRVPVLAFAAASKVGLALARAHPERVSALHVAGACVREGRPETGARRLARGVLALAAQRPMLLDPVLGHLEGRLRRPGALKQLLEAQFSDSPADAAIVARDLHGTYGVDRFSDSLLDSAASARHDFLFQADLGWHRAPADLAIQLHHGAQDAIHPLPLIEALADSLPNARLHVLPGAGQLVWYEHLHRVLERVAAE</sequence>
<dbReference type="SUPFAM" id="SSF53474">
    <property type="entry name" value="alpha/beta-Hydrolases"/>
    <property type="match status" value="1"/>
</dbReference>
<proteinExistence type="predicted"/>
<dbReference type="PATRIC" id="fig|540747.5.peg.3878"/>
<keyword evidence="3" id="KW-1185">Reference proteome</keyword>
<dbReference type="EMBL" id="LAXI01000003">
    <property type="protein sequence ID" value="KRS18623.1"/>
    <property type="molecule type" value="Genomic_DNA"/>
</dbReference>
<dbReference type="KEGG" id="rid:RIdsm_01440"/>
<evidence type="ECO:0000313" key="3">
    <source>
        <dbReference type="Proteomes" id="UP000051401"/>
    </source>
</evidence>
<dbReference type="InterPro" id="IPR029058">
    <property type="entry name" value="AB_hydrolase_fold"/>
</dbReference>